<keyword evidence="4 6" id="KW-0928">Hypersensitive response elicitation</keyword>
<comment type="caution">
    <text evidence="9">The sequence shown here is derived from an EMBL/GenBank/DDBJ whole genome shotgun (WGS) entry which is preliminary data.</text>
</comment>
<comment type="similarity">
    <text evidence="2 6">Belongs to the elicitin family.</text>
</comment>
<keyword evidence="5 6" id="KW-1015">Disulfide bond</keyword>
<accession>A0A225V6F5</accession>
<dbReference type="Gene3D" id="1.10.239.10">
    <property type="entry name" value="Elicitin domain"/>
    <property type="match status" value="1"/>
</dbReference>
<feature type="region of interest" description="Disordered" evidence="7">
    <location>
        <begin position="121"/>
        <end position="160"/>
    </location>
</feature>
<keyword evidence="10" id="KW-1185">Reference proteome</keyword>
<dbReference type="AlphaFoldDB" id="A0A225V6F5"/>
<keyword evidence="3 6" id="KW-0964">Secreted</keyword>
<organism evidence="9 10">
    <name type="scientific">Phytophthora megakarya</name>
    <dbReference type="NCBI Taxonomy" id="4795"/>
    <lineage>
        <taxon>Eukaryota</taxon>
        <taxon>Sar</taxon>
        <taxon>Stramenopiles</taxon>
        <taxon>Oomycota</taxon>
        <taxon>Peronosporomycetes</taxon>
        <taxon>Peronosporales</taxon>
        <taxon>Peronosporaceae</taxon>
        <taxon>Phytophthora</taxon>
    </lineage>
</organism>
<feature type="compositionally biased region" description="Low complexity" evidence="7">
    <location>
        <begin position="123"/>
        <end position="160"/>
    </location>
</feature>
<gene>
    <name evidence="9" type="ORF">PHMEG_00028470</name>
</gene>
<evidence type="ECO:0000313" key="10">
    <source>
        <dbReference type="Proteomes" id="UP000198211"/>
    </source>
</evidence>
<comment type="subcellular location">
    <subcellularLocation>
        <location evidence="1 6">Secreted</location>
    </subcellularLocation>
</comment>
<evidence type="ECO:0000256" key="7">
    <source>
        <dbReference type="SAM" id="MobiDB-lite"/>
    </source>
</evidence>
<dbReference type="GO" id="GO:0005576">
    <property type="term" value="C:extracellular region"/>
    <property type="evidence" value="ECO:0007669"/>
    <property type="project" value="UniProtKB-SubCell"/>
</dbReference>
<name>A0A225V6F5_9STRA</name>
<dbReference type="OrthoDB" id="127256at2759"/>
<reference evidence="10" key="1">
    <citation type="submission" date="2017-03" db="EMBL/GenBank/DDBJ databases">
        <title>Phytopthora megakarya and P. palmivora, two closely related causual agents of cacao black pod achieved similar genome size and gene model numbers by different mechanisms.</title>
        <authorList>
            <person name="Ali S."/>
            <person name="Shao J."/>
            <person name="Larry D.J."/>
            <person name="Kronmiller B."/>
            <person name="Shen D."/>
            <person name="Strem M.D."/>
            <person name="Melnick R.L."/>
            <person name="Guiltinan M.J."/>
            <person name="Tyler B.M."/>
            <person name="Meinhardt L.W."/>
            <person name="Bailey B.A."/>
        </authorList>
    </citation>
    <scope>NUCLEOTIDE SEQUENCE [LARGE SCALE GENOMIC DNA]</scope>
    <source>
        <strain evidence="10">zdho120</strain>
    </source>
</reference>
<feature type="chain" id="PRO_5013370691" description="Elicitin" evidence="8">
    <location>
        <begin position="21"/>
        <end position="180"/>
    </location>
</feature>
<dbReference type="Proteomes" id="UP000198211">
    <property type="component" value="Unassembled WGS sequence"/>
</dbReference>
<dbReference type="Pfam" id="PF00964">
    <property type="entry name" value="Elicitin"/>
    <property type="match status" value="1"/>
</dbReference>
<evidence type="ECO:0000256" key="4">
    <source>
        <dbReference type="ARBA" id="ARBA00022978"/>
    </source>
</evidence>
<evidence type="ECO:0000256" key="3">
    <source>
        <dbReference type="ARBA" id="ARBA00022525"/>
    </source>
</evidence>
<evidence type="ECO:0000256" key="6">
    <source>
        <dbReference type="RuleBase" id="RU368111"/>
    </source>
</evidence>
<evidence type="ECO:0000256" key="1">
    <source>
        <dbReference type="ARBA" id="ARBA00004613"/>
    </source>
</evidence>
<comment type="function">
    <text evidence="6">Induces local and distal defense responses (incompatible hypersensitive reaction) in plants from the solanaceae and cruciferae families. Elicits leaf necrosis and causes the accumulation of pathogenesis-related proteins. Might interact with the lipidic molecules of the plasma membrane.</text>
</comment>
<evidence type="ECO:0000313" key="9">
    <source>
        <dbReference type="EMBL" id="OWZ00357.1"/>
    </source>
</evidence>
<dbReference type="InterPro" id="IPR036470">
    <property type="entry name" value="Elicitin_sf"/>
</dbReference>
<feature type="signal peptide" evidence="8">
    <location>
        <begin position="1"/>
        <end position="20"/>
    </location>
</feature>
<dbReference type="InterPro" id="IPR002200">
    <property type="entry name" value="Elicitin"/>
</dbReference>
<keyword evidence="8" id="KW-0732">Signal</keyword>
<evidence type="ECO:0000256" key="2">
    <source>
        <dbReference type="ARBA" id="ARBA00009544"/>
    </source>
</evidence>
<sequence>MKTFLVSALALLGAIGLSVTADVCDLTKIHAALVANSNTSSALSTSEPKCLDATGYDIFANVTSFPTLTQSKKAQKASSCSTLINLVNGNANVQSQCTIEVNGTSVVYGHLISSFINGKTGNESDSGSASVGDSESTSGSESESGSSNSSAHSSSHSGASTTTLSFVTYGAIAAIAVALR</sequence>
<proteinExistence type="inferred from homology"/>
<protein>
    <recommendedName>
        <fullName evidence="6">Elicitin</fullName>
    </recommendedName>
</protein>
<evidence type="ECO:0000256" key="8">
    <source>
        <dbReference type="SAM" id="SignalP"/>
    </source>
</evidence>
<dbReference type="EMBL" id="NBNE01007681">
    <property type="protein sequence ID" value="OWZ00357.1"/>
    <property type="molecule type" value="Genomic_DNA"/>
</dbReference>
<evidence type="ECO:0000256" key="5">
    <source>
        <dbReference type="ARBA" id="ARBA00023157"/>
    </source>
</evidence>
<dbReference type="GO" id="GO:0052040">
    <property type="term" value="P:symbiont-mediated perturbation of host programmed cell death"/>
    <property type="evidence" value="ECO:0007669"/>
    <property type="project" value="UniProtKB-UniRule"/>
</dbReference>